<dbReference type="EMBL" id="JAMSHJ010000006">
    <property type="protein sequence ID" value="KAI5401134.1"/>
    <property type="molecule type" value="Genomic_DNA"/>
</dbReference>
<organism evidence="2 3">
    <name type="scientific">Pisum sativum</name>
    <name type="common">Garden pea</name>
    <name type="synonym">Lathyrus oleraceus</name>
    <dbReference type="NCBI Taxonomy" id="3888"/>
    <lineage>
        <taxon>Eukaryota</taxon>
        <taxon>Viridiplantae</taxon>
        <taxon>Streptophyta</taxon>
        <taxon>Embryophyta</taxon>
        <taxon>Tracheophyta</taxon>
        <taxon>Spermatophyta</taxon>
        <taxon>Magnoliopsida</taxon>
        <taxon>eudicotyledons</taxon>
        <taxon>Gunneridae</taxon>
        <taxon>Pentapetalae</taxon>
        <taxon>rosids</taxon>
        <taxon>fabids</taxon>
        <taxon>Fabales</taxon>
        <taxon>Fabaceae</taxon>
        <taxon>Papilionoideae</taxon>
        <taxon>50 kb inversion clade</taxon>
        <taxon>NPAAA clade</taxon>
        <taxon>Hologalegina</taxon>
        <taxon>IRL clade</taxon>
        <taxon>Fabeae</taxon>
        <taxon>Lathyrus</taxon>
    </lineage>
</organism>
<accession>A0A9D4WGI2</accession>
<feature type="compositionally biased region" description="Polar residues" evidence="1">
    <location>
        <begin position="40"/>
        <end position="76"/>
    </location>
</feature>
<dbReference type="Gramene" id="Psat06G0583200-T1">
    <property type="protein sequence ID" value="KAI5401134.1"/>
    <property type="gene ID" value="KIW84_065832"/>
</dbReference>
<evidence type="ECO:0000313" key="2">
    <source>
        <dbReference type="EMBL" id="KAI5401134.1"/>
    </source>
</evidence>
<feature type="region of interest" description="Disordered" evidence="1">
    <location>
        <begin position="18"/>
        <end position="102"/>
    </location>
</feature>
<comment type="caution">
    <text evidence="2">The sequence shown here is derived from an EMBL/GenBank/DDBJ whole genome shotgun (WGS) entry which is preliminary data.</text>
</comment>
<dbReference type="AlphaFoldDB" id="A0A9D4WGI2"/>
<name>A0A9D4WGI2_PEA</name>
<feature type="compositionally biased region" description="Basic and acidic residues" evidence="1">
    <location>
        <begin position="77"/>
        <end position="87"/>
    </location>
</feature>
<gene>
    <name evidence="2" type="ORF">KIW84_065832</name>
</gene>
<proteinExistence type="predicted"/>
<evidence type="ECO:0000256" key="1">
    <source>
        <dbReference type="SAM" id="MobiDB-lite"/>
    </source>
</evidence>
<keyword evidence="3" id="KW-1185">Reference proteome</keyword>
<reference evidence="2 3" key="1">
    <citation type="journal article" date="2022" name="Nat. Genet.">
        <title>Improved pea reference genome and pan-genome highlight genomic features and evolutionary characteristics.</title>
        <authorList>
            <person name="Yang T."/>
            <person name="Liu R."/>
            <person name="Luo Y."/>
            <person name="Hu S."/>
            <person name="Wang D."/>
            <person name="Wang C."/>
            <person name="Pandey M.K."/>
            <person name="Ge S."/>
            <person name="Xu Q."/>
            <person name="Li N."/>
            <person name="Li G."/>
            <person name="Huang Y."/>
            <person name="Saxena R.K."/>
            <person name="Ji Y."/>
            <person name="Li M."/>
            <person name="Yan X."/>
            <person name="He Y."/>
            <person name="Liu Y."/>
            <person name="Wang X."/>
            <person name="Xiang C."/>
            <person name="Varshney R.K."/>
            <person name="Ding H."/>
            <person name="Gao S."/>
            <person name="Zong X."/>
        </authorList>
    </citation>
    <scope>NUCLEOTIDE SEQUENCE [LARGE SCALE GENOMIC DNA]</scope>
    <source>
        <strain evidence="2 3">cv. Zhongwan 6</strain>
    </source>
</reference>
<dbReference type="Proteomes" id="UP001058974">
    <property type="component" value="Chromosome 6"/>
</dbReference>
<evidence type="ECO:0000313" key="3">
    <source>
        <dbReference type="Proteomes" id="UP001058974"/>
    </source>
</evidence>
<sequence length="176" mass="18895">MDLLIWKLLTHNTEVKPNDLPSHNGFEHVHVAPPPLSPSPRMSQRLSGSKSSSNILGTSSTTVGDHGSEPTNIDSSAEQRVDSEKVNVADVSASSDNLQESEKVVQNDVSVVSDSPTIFKHPTHLVTPSQIFSKSALSSANSNTPQGMNVQDVAAYSDAEKFEVEVKVVSEFSTPQ</sequence>
<protein>
    <submittedName>
        <fullName evidence="2">Uncharacterized protein</fullName>
    </submittedName>
</protein>